<dbReference type="Gene3D" id="1.20.1250.20">
    <property type="entry name" value="MFS general substrate transporter like domains"/>
    <property type="match status" value="2"/>
</dbReference>
<dbReference type="GeneID" id="82854082"/>
<dbReference type="GO" id="GO:0006814">
    <property type="term" value="P:sodium ion transport"/>
    <property type="evidence" value="ECO:0007669"/>
    <property type="project" value="InterPro"/>
</dbReference>
<proteinExistence type="predicted"/>
<sequence length="418" mass="44520">MEIKNEAFAEPDILGPNTALTNKNLLGYGIGAFGIMSLWILGSTMLTYYYTEIVGISAGLVGTIIFLSRIFDGISDVAMGYVVDNTRSKHGKARPWLLWLAVPFSISGILVFSVPDIGTTGQVVYAVITNLLFILMYTGIRIPYNALIALMSNDSQERGMMSIYQMVPGFTAGMVVSIAFIPLFNMLGGTRISWFLLVLILSVMAGSFIYVTFRSTKERVGSHNESDVKTKVSFITGLKVLLGNKFWVLIFLVGLLMSALNAMSSAGGLYYALYVFGDVNLIALIGAATSLPVLVSLFFIAPLVKKFGKRNAALGGAFLGIIGGIIKIVDPSNLVIYMTGSVLQTIGTVPVLGIGIALLADTIEYGEWKTGIRTEGLATSGGMFADKLGNGLGTAIVGWTLALGGYVAGAAEQSESVI</sequence>
<reference evidence="2 3" key="1">
    <citation type="submission" date="2019-01" db="EMBL/GenBank/DDBJ databases">
        <title>Genome sequence of Bacillus glycinifermentans SRCM103574.</title>
        <authorList>
            <person name="Kong H.-J."/>
            <person name="Jeong S.-Y."/>
            <person name="Jeong D.-Y."/>
        </authorList>
    </citation>
    <scope>NUCLEOTIDE SEQUENCE [LARGE SCALE GENOMIC DNA]</scope>
    <source>
        <strain evidence="2 3">SRCM103574</strain>
    </source>
</reference>
<feature type="transmembrane region" description="Helical" evidence="1">
    <location>
        <begin position="335"/>
        <end position="360"/>
    </location>
</feature>
<dbReference type="PANTHER" id="PTHR11328">
    <property type="entry name" value="MAJOR FACILITATOR SUPERFAMILY DOMAIN-CONTAINING PROTEIN"/>
    <property type="match status" value="1"/>
</dbReference>
<evidence type="ECO:0000313" key="2">
    <source>
        <dbReference type="EMBL" id="QAT66172.1"/>
    </source>
</evidence>
<keyword evidence="1" id="KW-0472">Membrane</keyword>
<dbReference type="RefSeq" id="WP_052948538.1">
    <property type="nucleotide sequence ID" value="NZ_CP035232.1"/>
</dbReference>
<dbReference type="AlphaFoldDB" id="A0AAJ3YZR1"/>
<feature type="transmembrane region" description="Helical" evidence="1">
    <location>
        <begin position="163"/>
        <end position="186"/>
    </location>
</feature>
<feature type="transmembrane region" description="Helical" evidence="1">
    <location>
        <begin position="123"/>
        <end position="142"/>
    </location>
</feature>
<dbReference type="NCBIfam" id="TIGR00792">
    <property type="entry name" value="gph"/>
    <property type="match status" value="1"/>
</dbReference>
<keyword evidence="1" id="KW-0812">Transmembrane</keyword>
<dbReference type="InterPro" id="IPR039672">
    <property type="entry name" value="MFS_2"/>
</dbReference>
<dbReference type="Proteomes" id="UP000288675">
    <property type="component" value="Chromosome"/>
</dbReference>
<dbReference type="KEGG" id="bgy:BGLY_3079"/>
<dbReference type="GO" id="GO:0015293">
    <property type="term" value="F:symporter activity"/>
    <property type="evidence" value="ECO:0007669"/>
    <property type="project" value="InterPro"/>
</dbReference>
<dbReference type="Pfam" id="PF13347">
    <property type="entry name" value="MFS_2"/>
    <property type="match status" value="1"/>
</dbReference>
<keyword evidence="1" id="KW-1133">Transmembrane helix</keyword>
<feature type="transmembrane region" description="Helical" evidence="1">
    <location>
        <begin position="312"/>
        <end position="329"/>
    </location>
</feature>
<evidence type="ECO:0000313" key="3">
    <source>
        <dbReference type="Proteomes" id="UP000288675"/>
    </source>
</evidence>
<feature type="transmembrane region" description="Helical" evidence="1">
    <location>
        <begin position="48"/>
        <end position="67"/>
    </location>
</feature>
<dbReference type="CDD" id="cd17332">
    <property type="entry name" value="MFS_MelB_like"/>
    <property type="match status" value="1"/>
</dbReference>
<feature type="transmembrane region" description="Helical" evidence="1">
    <location>
        <begin position="279"/>
        <end position="300"/>
    </location>
</feature>
<dbReference type="GO" id="GO:0008643">
    <property type="term" value="P:carbohydrate transport"/>
    <property type="evidence" value="ECO:0007669"/>
    <property type="project" value="InterPro"/>
</dbReference>
<dbReference type="GO" id="GO:0005886">
    <property type="term" value="C:plasma membrane"/>
    <property type="evidence" value="ECO:0007669"/>
    <property type="project" value="TreeGrafter"/>
</dbReference>
<dbReference type="EMBL" id="CP035232">
    <property type="protein sequence ID" value="QAT66172.1"/>
    <property type="molecule type" value="Genomic_DNA"/>
</dbReference>
<evidence type="ECO:0000256" key="1">
    <source>
        <dbReference type="SAM" id="Phobius"/>
    </source>
</evidence>
<feature type="transmembrane region" description="Helical" evidence="1">
    <location>
        <begin position="246"/>
        <end position="273"/>
    </location>
</feature>
<dbReference type="SUPFAM" id="SSF103473">
    <property type="entry name" value="MFS general substrate transporter"/>
    <property type="match status" value="1"/>
</dbReference>
<feature type="transmembrane region" description="Helical" evidence="1">
    <location>
        <begin position="192"/>
        <end position="213"/>
    </location>
</feature>
<feature type="transmembrane region" description="Helical" evidence="1">
    <location>
        <begin position="96"/>
        <end position="117"/>
    </location>
</feature>
<dbReference type="PANTHER" id="PTHR11328:SF24">
    <property type="entry name" value="MAJOR FACILITATOR SUPERFAMILY (MFS) PROFILE DOMAIN-CONTAINING PROTEIN"/>
    <property type="match status" value="1"/>
</dbReference>
<accession>A0AAJ3YZR1</accession>
<name>A0AAJ3YZR1_9BACI</name>
<dbReference type="InterPro" id="IPR001927">
    <property type="entry name" value="Na/Gal_symport"/>
</dbReference>
<dbReference type="InterPro" id="IPR036259">
    <property type="entry name" value="MFS_trans_sf"/>
</dbReference>
<gene>
    <name evidence="2" type="ORF">EQZ20_15510</name>
</gene>
<protein>
    <submittedName>
        <fullName evidence="2">MFS transporter</fullName>
    </submittedName>
</protein>
<organism evidence="2 3">
    <name type="scientific">Bacillus glycinifermentans</name>
    <dbReference type="NCBI Taxonomy" id="1664069"/>
    <lineage>
        <taxon>Bacteria</taxon>
        <taxon>Bacillati</taxon>
        <taxon>Bacillota</taxon>
        <taxon>Bacilli</taxon>
        <taxon>Bacillales</taxon>
        <taxon>Bacillaceae</taxon>
        <taxon>Bacillus</taxon>
    </lineage>
</organism>
<feature type="transmembrane region" description="Helical" evidence="1">
    <location>
        <begin position="25"/>
        <end position="42"/>
    </location>
</feature>